<dbReference type="PANTHER" id="PTHR40254">
    <property type="entry name" value="BLR0577 PROTEIN"/>
    <property type="match status" value="1"/>
</dbReference>
<dbReference type="InterPro" id="IPR052189">
    <property type="entry name" value="L-asp_N-monooxygenase_NS-form"/>
</dbReference>
<dbReference type="InterPro" id="IPR038732">
    <property type="entry name" value="HpyO/CreE_NAD-binding"/>
</dbReference>
<name>A0ABN2X360_9ACTN</name>
<feature type="domain" description="FAD-dependent urate hydroxylase HpyO/Asp monooxygenase CreE-like FAD/NAD(P)-binding" evidence="1">
    <location>
        <begin position="30"/>
        <end position="187"/>
    </location>
</feature>
<keyword evidence="3" id="KW-1185">Reference proteome</keyword>
<sequence length="513" mass="52374">MGGPRVRDGAGLAAGARVGAHDLGGFMDIAIIGGGAAAVALLDALATARDGGAAGGTVTVFEPSPRLWRGRPYGPDLDAVRVNAPPALMSVRHGDFGHYADWLGDGLAARHVDPLFGQPLVPRALYGTYLEHTAEKAMAALAEQGRTVHVVPERVTGVAGAGPRGRLTLHTGGGREFEADRLALCVGGGTPPDPYGLAGAPGFVADPYPLARGLREVPYGDEVAVIGSGLTAVDVVVALAARGHTGPVALLSRSGVLPHVWQRPDGRRPRHLTPERVAELHAARGGLALDDLVGLLRAELAEEGEDFDALAAGLLATGHEDPVRRLRAQLAAVDDPRIGRRVVQAAAHTVGPVAWRLLPGADRARLRRHARTAVSVASPMVPGNAAVLLRLLDSGQLTVVPGVRGIEPVSGRFRIRHGGGTRAAGSVVNAVNPPPQTVPAAARELVRALAVAGLATVHPSGGLLPADPRVQVVGDLTGGGPFLTASVPGVTVQAAAAARAFGDPRGDGAPVSA</sequence>
<comment type="caution">
    <text evidence="2">The sequence shown here is derived from an EMBL/GenBank/DDBJ whole genome shotgun (WGS) entry which is preliminary data.</text>
</comment>
<evidence type="ECO:0000313" key="3">
    <source>
        <dbReference type="Proteomes" id="UP001500016"/>
    </source>
</evidence>
<dbReference type="SUPFAM" id="SSF51905">
    <property type="entry name" value="FAD/NAD(P)-binding domain"/>
    <property type="match status" value="2"/>
</dbReference>
<protein>
    <recommendedName>
        <fullName evidence="1">FAD-dependent urate hydroxylase HpyO/Asp monooxygenase CreE-like FAD/NAD(P)-binding domain-containing protein</fullName>
    </recommendedName>
</protein>
<organism evidence="2 3">
    <name type="scientific">Streptomyces albiaxialis</name>
    <dbReference type="NCBI Taxonomy" id="329523"/>
    <lineage>
        <taxon>Bacteria</taxon>
        <taxon>Bacillati</taxon>
        <taxon>Actinomycetota</taxon>
        <taxon>Actinomycetes</taxon>
        <taxon>Kitasatosporales</taxon>
        <taxon>Streptomycetaceae</taxon>
        <taxon>Streptomyces</taxon>
    </lineage>
</organism>
<proteinExistence type="predicted"/>
<evidence type="ECO:0000259" key="1">
    <source>
        <dbReference type="Pfam" id="PF13454"/>
    </source>
</evidence>
<dbReference type="InterPro" id="IPR036188">
    <property type="entry name" value="FAD/NAD-bd_sf"/>
</dbReference>
<gene>
    <name evidence="2" type="ORF">GCM10009801_77130</name>
</gene>
<dbReference type="Proteomes" id="UP001500016">
    <property type="component" value="Unassembled WGS sequence"/>
</dbReference>
<dbReference type="Pfam" id="PF13454">
    <property type="entry name" value="NAD_binding_9"/>
    <property type="match status" value="1"/>
</dbReference>
<dbReference type="Gene3D" id="3.50.50.60">
    <property type="entry name" value="FAD/NAD(P)-binding domain"/>
    <property type="match status" value="1"/>
</dbReference>
<dbReference type="EMBL" id="BAAAPE010000028">
    <property type="protein sequence ID" value="GAA2102823.1"/>
    <property type="molecule type" value="Genomic_DNA"/>
</dbReference>
<reference evidence="2 3" key="1">
    <citation type="journal article" date="2019" name="Int. J. Syst. Evol. Microbiol.">
        <title>The Global Catalogue of Microorganisms (GCM) 10K type strain sequencing project: providing services to taxonomists for standard genome sequencing and annotation.</title>
        <authorList>
            <consortium name="The Broad Institute Genomics Platform"/>
            <consortium name="The Broad Institute Genome Sequencing Center for Infectious Disease"/>
            <person name="Wu L."/>
            <person name="Ma J."/>
        </authorList>
    </citation>
    <scope>NUCLEOTIDE SEQUENCE [LARGE SCALE GENOMIC DNA]</scope>
    <source>
        <strain evidence="2 3">JCM 15478</strain>
    </source>
</reference>
<accession>A0ABN2X360</accession>
<dbReference type="PANTHER" id="PTHR40254:SF1">
    <property type="entry name" value="BLR0577 PROTEIN"/>
    <property type="match status" value="1"/>
</dbReference>
<evidence type="ECO:0000313" key="2">
    <source>
        <dbReference type="EMBL" id="GAA2102823.1"/>
    </source>
</evidence>